<keyword evidence="2" id="KW-1185">Reference proteome</keyword>
<accession>A0ABY3L1H2</accession>
<reference evidence="1 2" key="1">
    <citation type="submission" date="2019-08" db="EMBL/GenBank/DDBJ databases">
        <title>Rapid identification of Enteric Bacteria from Whole Genome Sequences (WGS) using Average Nucleotide Identity (ANI).</title>
        <authorList>
            <person name="Lane C."/>
        </authorList>
    </citation>
    <scope>NUCLEOTIDE SEQUENCE [LARGE SCALE GENOMIC DNA]</scope>
    <source>
        <strain evidence="1 2">D4984</strain>
    </source>
</reference>
<dbReference type="RefSeq" id="WP_131937394.1">
    <property type="nucleotide sequence ID" value="NZ_CAUWMG010000007.1"/>
</dbReference>
<evidence type="ECO:0000313" key="1">
    <source>
        <dbReference type="EMBL" id="TXK57157.1"/>
    </source>
</evidence>
<protein>
    <submittedName>
        <fullName evidence="1">Uncharacterized protein</fullName>
    </submittedName>
</protein>
<proteinExistence type="predicted"/>
<gene>
    <name evidence="1" type="ORF">FVD16_05155</name>
</gene>
<name>A0ABY3L1H2_9BACT</name>
<comment type="caution">
    <text evidence="1">The sequence shown here is derived from an EMBL/GenBank/DDBJ whole genome shotgun (WGS) entry which is preliminary data.</text>
</comment>
<sequence length="109" mass="13198">MKHKIDFINENYSLVFTSKNLFLDGFLDYLEDKEKIFNNDRKRQKETYKKALQRGSPEAKINAMYEFLLKQKKIKEEQKYKPPFNDDFEKTHLGEECYNKLCNFAKNKN</sequence>
<organism evidence="1 2">
    <name type="scientific">Campylobacter helveticus</name>
    <dbReference type="NCBI Taxonomy" id="28898"/>
    <lineage>
        <taxon>Bacteria</taxon>
        <taxon>Pseudomonadati</taxon>
        <taxon>Campylobacterota</taxon>
        <taxon>Epsilonproteobacteria</taxon>
        <taxon>Campylobacterales</taxon>
        <taxon>Campylobacteraceae</taxon>
        <taxon>Campylobacter</taxon>
    </lineage>
</organism>
<dbReference type="Proteomes" id="UP000321317">
    <property type="component" value="Unassembled WGS sequence"/>
</dbReference>
<dbReference type="EMBL" id="VRMA01000043">
    <property type="protein sequence ID" value="TXK57157.1"/>
    <property type="molecule type" value="Genomic_DNA"/>
</dbReference>
<evidence type="ECO:0000313" key="2">
    <source>
        <dbReference type="Proteomes" id="UP000321317"/>
    </source>
</evidence>